<dbReference type="RefSeq" id="XP_060368018.1">
    <property type="nucleotide sequence ID" value="XM_060501453.1"/>
</dbReference>
<feature type="region of interest" description="Disordered" evidence="1">
    <location>
        <begin position="1"/>
        <end position="104"/>
    </location>
</feature>
<sequence>MRPPRDNSRASIRRSSTGSSCSSTTTRRAPPPSTSTRSRDRRTCRGRTTNAAARRRNTPQRHRNARRLGGGGGIGTTGSSHPNTTMRRRRRSRRRRTRRRGRAAGPFHRAVHHFSYRAGLCGSPANLSSASGHTALTHSSQPTSQPAVFSRARRPPCPGVGKQREWRGAVTTRVAIGGCARRWRNHASKCESMTEACANSAKTCLGKEQWGADFARE</sequence>
<organism evidence="2 3">
    <name type="scientific">Glomerella acutata</name>
    <name type="common">Colletotrichum acutatum</name>
    <dbReference type="NCBI Taxonomy" id="27357"/>
    <lineage>
        <taxon>Eukaryota</taxon>
        <taxon>Fungi</taxon>
        <taxon>Dikarya</taxon>
        <taxon>Ascomycota</taxon>
        <taxon>Pezizomycotina</taxon>
        <taxon>Sordariomycetes</taxon>
        <taxon>Hypocreomycetidae</taxon>
        <taxon>Glomerellales</taxon>
        <taxon>Glomerellaceae</taxon>
        <taxon>Colletotrichum</taxon>
        <taxon>Colletotrichum acutatum species complex</taxon>
    </lineage>
</organism>
<dbReference type="Proteomes" id="UP001244207">
    <property type="component" value="Unassembled WGS sequence"/>
</dbReference>
<comment type="caution">
    <text evidence="2">The sequence shown here is derived from an EMBL/GenBank/DDBJ whole genome shotgun (WGS) entry which is preliminary data.</text>
</comment>
<feature type="region of interest" description="Disordered" evidence="1">
    <location>
        <begin position="127"/>
        <end position="163"/>
    </location>
</feature>
<protein>
    <submittedName>
        <fullName evidence="2">Uncharacterized protein</fullName>
    </submittedName>
</protein>
<dbReference type="GeneID" id="85385352"/>
<proteinExistence type="predicted"/>
<dbReference type="EMBL" id="JAHMHS010000020">
    <property type="protein sequence ID" value="KAK1727963.1"/>
    <property type="molecule type" value="Genomic_DNA"/>
</dbReference>
<feature type="compositionally biased region" description="Polar residues" evidence="1">
    <location>
        <begin position="127"/>
        <end position="147"/>
    </location>
</feature>
<evidence type="ECO:0000313" key="3">
    <source>
        <dbReference type="Proteomes" id="UP001244207"/>
    </source>
</evidence>
<feature type="compositionally biased region" description="Basic residues" evidence="1">
    <location>
        <begin position="53"/>
        <end position="66"/>
    </location>
</feature>
<evidence type="ECO:0000256" key="1">
    <source>
        <dbReference type="SAM" id="MobiDB-lite"/>
    </source>
</evidence>
<reference evidence="2" key="1">
    <citation type="submission" date="2021-12" db="EMBL/GenBank/DDBJ databases">
        <title>Comparative genomics, transcriptomics and evolutionary studies reveal genomic signatures of adaptation to plant cell wall in hemibiotrophic fungi.</title>
        <authorList>
            <consortium name="DOE Joint Genome Institute"/>
            <person name="Baroncelli R."/>
            <person name="Diaz J.F."/>
            <person name="Benocci T."/>
            <person name="Peng M."/>
            <person name="Battaglia E."/>
            <person name="Haridas S."/>
            <person name="Andreopoulos W."/>
            <person name="Labutti K."/>
            <person name="Pangilinan J."/>
            <person name="Floch G.L."/>
            <person name="Makela M.R."/>
            <person name="Henrissat B."/>
            <person name="Grigoriev I.V."/>
            <person name="Crouch J.A."/>
            <person name="De Vries R.P."/>
            <person name="Sukno S.A."/>
            <person name="Thon M.R."/>
        </authorList>
    </citation>
    <scope>NUCLEOTIDE SEQUENCE</scope>
    <source>
        <strain evidence="2">CBS 112980</strain>
    </source>
</reference>
<keyword evidence="3" id="KW-1185">Reference proteome</keyword>
<feature type="compositionally biased region" description="Low complexity" evidence="1">
    <location>
        <begin position="9"/>
        <end position="28"/>
    </location>
</feature>
<accession>A0AAD8XJF4</accession>
<feature type="compositionally biased region" description="Basic residues" evidence="1">
    <location>
        <begin position="86"/>
        <end position="102"/>
    </location>
</feature>
<gene>
    <name evidence="2" type="ORF">BDZ83DRAFT_169157</name>
</gene>
<evidence type="ECO:0000313" key="2">
    <source>
        <dbReference type="EMBL" id="KAK1727963.1"/>
    </source>
</evidence>
<name>A0AAD8XJF4_GLOAC</name>
<dbReference type="AlphaFoldDB" id="A0AAD8XJF4"/>